<evidence type="ECO:0000313" key="3">
    <source>
        <dbReference type="Proteomes" id="UP000431901"/>
    </source>
</evidence>
<accession>A0A6I4WFX2</accession>
<organism evidence="2 3">
    <name type="scientific">Actinomadura rayongensis</name>
    <dbReference type="NCBI Taxonomy" id="1429076"/>
    <lineage>
        <taxon>Bacteria</taxon>
        <taxon>Bacillati</taxon>
        <taxon>Actinomycetota</taxon>
        <taxon>Actinomycetes</taxon>
        <taxon>Streptosporangiales</taxon>
        <taxon>Thermomonosporaceae</taxon>
        <taxon>Actinomadura</taxon>
    </lineage>
</organism>
<feature type="transmembrane region" description="Helical" evidence="1">
    <location>
        <begin position="24"/>
        <end position="44"/>
    </location>
</feature>
<feature type="transmembrane region" description="Helical" evidence="1">
    <location>
        <begin position="50"/>
        <end position="68"/>
    </location>
</feature>
<dbReference type="AlphaFoldDB" id="A0A6I4WFX2"/>
<name>A0A6I4WFX2_9ACTN</name>
<dbReference type="RefSeq" id="WP_161103580.1">
    <property type="nucleotide sequence ID" value="NZ_JBHLYI010000006.1"/>
</dbReference>
<dbReference type="Proteomes" id="UP000431901">
    <property type="component" value="Unassembled WGS sequence"/>
</dbReference>
<evidence type="ECO:0008006" key="4">
    <source>
        <dbReference type="Google" id="ProtNLM"/>
    </source>
</evidence>
<comment type="caution">
    <text evidence="2">The sequence shown here is derived from an EMBL/GenBank/DDBJ whole genome shotgun (WGS) entry which is preliminary data.</text>
</comment>
<proteinExistence type="predicted"/>
<keyword evidence="1" id="KW-0472">Membrane</keyword>
<keyword evidence="1" id="KW-1133">Transmembrane helix</keyword>
<dbReference type="EMBL" id="WUTW01000002">
    <property type="protein sequence ID" value="MXQ65492.1"/>
    <property type="molecule type" value="Genomic_DNA"/>
</dbReference>
<evidence type="ECO:0000313" key="2">
    <source>
        <dbReference type="EMBL" id="MXQ65492.1"/>
    </source>
</evidence>
<gene>
    <name evidence="2" type="ORF">GQ466_15795</name>
</gene>
<protein>
    <recommendedName>
        <fullName evidence="4">FUSC family protein</fullName>
    </recommendedName>
</protein>
<keyword evidence="1" id="KW-0812">Transmembrane</keyword>
<sequence length="104" mass="10586">MTQHVTGGHESGAGDTTAAAHARVVARFNMIAAVAFVLGVAALFLGFISATHVAGLVLGIIGLPVALYSQMMSVTTGQRWLNVIGMVGAFVGAGFALRHGGFSM</sequence>
<reference evidence="2 3" key="1">
    <citation type="submission" date="2019-12" db="EMBL/GenBank/DDBJ databases">
        <title>Nocardia macrotermitis sp. nov. and Nocardia aurantia sp. nov., isolated from the gut of the fungus growing-termite Macrotermes natalensis.</title>
        <authorList>
            <person name="Christine B."/>
            <person name="Rene B."/>
        </authorList>
    </citation>
    <scope>NUCLEOTIDE SEQUENCE [LARGE SCALE GENOMIC DNA]</scope>
    <source>
        <strain evidence="2 3">DSM 102126</strain>
    </source>
</reference>
<feature type="transmembrane region" description="Helical" evidence="1">
    <location>
        <begin position="80"/>
        <end position="97"/>
    </location>
</feature>
<dbReference type="OrthoDB" id="3855413at2"/>
<evidence type="ECO:0000256" key="1">
    <source>
        <dbReference type="SAM" id="Phobius"/>
    </source>
</evidence>
<keyword evidence="3" id="KW-1185">Reference proteome</keyword>